<organism evidence="1 2">
    <name type="scientific">Entomophthora muscae</name>
    <dbReference type="NCBI Taxonomy" id="34485"/>
    <lineage>
        <taxon>Eukaryota</taxon>
        <taxon>Fungi</taxon>
        <taxon>Fungi incertae sedis</taxon>
        <taxon>Zoopagomycota</taxon>
        <taxon>Entomophthoromycotina</taxon>
        <taxon>Entomophthoromycetes</taxon>
        <taxon>Entomophthorales</taxon>
        <taxon>Entomophthoraceae</taxon>
        <taxon>Entomophthora</taxon>
    </lineage>
</organism>
<sequence length="465" mass="52340">MKLSLLAVALPSIVECAKFGLDVSRHRGYGAPTFLNRRPNRICFRRIKKKSNSTSSSQKPKYDDASPKEKGPYNESPETDVSPDINQMPKYGTSDNKRYEQPKDDDHSNQMPKYGTSDNKRYEQPKDDDHSNQMPKYGTSDNKRYEQPKDDDHSNQMPKYGTSDNKRYEQPKDDDHSNQMPKHEETTQTNSSKEETSAYPGTTNKDTYDDGNKGKFNFDSPAPPPGGCVATPAQNGTDTELKPADPDKNYDVKGMNVWLMLKMVNHARGKKPLRLNDKLMMAAKKHAEYLASQAKMFLDHAGPRGSMPWDRCKAEGYLPNMCAENIAVNYSEEKVMDAWLKSCGHYNNIMDMGNLEIGIWRTGDKWVQVFGKGESDDPNQVIPDTLNPLQHNPAKGYAPKYGYSPANTMNPLQQSPTKGYAPNYGYSPANTMNPLQQSPVKGYAPNYGYSSANTMNPMQSNNVYQ</sequence>
<accession>A0ACC2RTD6</accession>
<gene>
    <name evidence="1" type="ORF">DSO57_1025848</name>
</gene>
<reference evidence="1" key="1">
    <citation type="submission" date="2022-04" db="EMBL/GenBank/DDBJ databases">
        <title>Genome of the entomopathogenic fungus Entomophthora muscae.</title>
        <authorList>
            <person name="Elya C."/>
            <person name="Lovett B.R."/>
            <person name="Lee E."/>
            <person name="Macias A.M."/>
            <person name="Hajek A.E."/>
            <person name="De Bivort B.L."/>
            <person name="Kasson M.T."/>
            <person name="De Fine Licht H.H."/>
            <person name="Stajich J.E."/>
        </authorList>
    </citation>
    <scope>NUCLEOTIDE SEQUENCE</scope>
    <source>
        <strain evidence="1">Berkeley</strain>
    </source>
</reference>
<comment type="caution">
    <text evidence="1">The sequence shown here is derived from an EMBL/GenBank/DDBJ whole genome shotgun (WGS) entry which is preliminary data.</text>
</comment>
<proteinExistence type="predicted"/>
<evidence type="ECO:0000313" key="2">
    <source>
        <dbReference type="Proteomes" id="UP001165960"/>
    </source>
</evidence>
<dbReference type="Proteomes" id="UP001165960">
    <property type="component" value="Unassembled WGS sequence"/>
</dbReference>
<dbReference type="EMBL" id="QTSX02006537">
    <property type="protein sequence ID" value="KAJ9053288.1"/>
    <property type="molecule type" value="Genomic_DNA"/>
</dbReference>
<evidence type="ECO:0000313" key="1">
    <source>
        <dbReference type="EMBL" id="KAJ9053288.1"/>
    </source>
</evidence>
<name>A0ACC2RTD6_9FUNG</name>
<keyword evidence="2" id="KW-1185">Reference proteome</keyword>
<protein>
    <submittedName>
        <fullName evidence="1">Uncharacterized protein</fullName>
    </submittedName>
</protein>